<dbReference type="PANTHER" id="PTHR35149:SF1">
    <property type="entry name" value="DUF5655 DOMAIN-CONTAINING PROTEIN"/>
    <property type="match status" value="1"/>
</dbReference>
<dbReference type="AlphaFoldDB" id="A0ABD7A860"/>
<dbReference type="PANTHER" id="PTHR35149">
    <property type="entry name" value="SLL5132 PROTEIN"/>
    <property type="match status" value="1"/>
</dbReference>
<dbReference type="RefSeq" id="WP_176812425.1">
    <property type="nucleotide sequence ID" value="NZ_CP055305.1"/>
</dbReference>
<dbReference type="InterPro" id="IPR011089">
    <property type="entry name" value="GmrSD_C"/>
</dbReference>
<dbReference type="KEGG" id="mpeg:HV560_06340"/>
<reference evidence="3 4" key="1">
    <citation type="submission" date="2020-06" db="EMBL/GenBank/DDBJ databases">
        <title>Mannheimia pernigra sp. nov. isolated from bovine respiratory tract.</title>
        <authorList>
            <person name="Kuhnert P."/>
            <person name="Akarsu-Egger H."/>
        </authorList>
    </citation>
    <scope>NUCLEOTIDE SEQUENCE [LARGE SCALE GENOMIC DNA]</scope>
    <source>
        <strain evidence="3 4">17CN0883</strain>
    </source>
</reference>
<dbReference type="EMBL" id="CP055305">
    <property type="protein sequence ID" value="QLB42457.1"/>
    <property type="molecule type" value="Genomic_DNA"/>
</dbReference>
<feature type="domain" description="GmrSD restriction endonucleases N-terminal" evidence="1">
    <location>
        <begin position="11"/>
        <end position="224"/>
    </location>
</feature>
<dbReference type="Pfam" id="PF07510">
    <property type="entry name" value="GmrSD_C"/>
    <property type="match status" value="1"/>
</dbReference>
<feature type="domain" description="GmrSD restriction endonucleases C-terminal" evidence="2">
    <location>
        <begin position="446"/>
        <end position="572"/>
    </location>
</feature>
<proteinExistence type="predicted"/>
<organism evidence="3 4">
    <name type="scientific">Mannheimia pernigra</name>
    <dbReference type="NCBI Taxonomy" id="111844"/>
    <lineage>
        <taxon>Bacteria</taxon>
        <taxon>Pseudomonadati</taxon>
        <taxon>Pseudomonadota</taxon>
        <taxon>Gammaproteobacteria</taxon>
        <taxon>Pasteurellales</taxon>
        <taxon>Pasteurellaceae</taxon>
        <taxon>Mannheimia</taxon>
    </lineage>
</organism>
<gene>
    <name evidence="3" type="ORF">HV560_06340</name>
</gene>
<evidence type="ECO:0000313" key="3">
    <source>
        <dbReference type="EMBL" id="QLB42457.1"/>
    </source>
</evidence>
<dbReference type="Proteomes" id="UP000509784">
    <property type="component" value="Chromosome"/>
</dbReference>
<accession>A0ABD7A860</accession>
<sequence>MEASTTIRKMLARGQIIVPSYQRAYAWEKDKQVSQFLQDLEEYRKSKASSPYYFGHFLFEDKGNDTFHIVDGQQRLTTIVIFVTALFQRLKEIHNVKEIAALPIKLQAKYGEMVQYYHQDRFQTVEYDRRLFKDAIIDGVVGAVPELSSVDTESKRRFLQAFQYFSVYFSHCEEEQLLHLLDIVSDASCTTHAVKDEAEAIQMFIFQNNRGKKPTDLEVIKAELMFYVHLYGTAERDNLLKEIKDRFETIYKSISAIEYKISEDDVLRYTIRVYGNSLNALNELTPQKWIAKRLNEADKDMEEKSGIQFIREFVLELSLSFENLKQFFTKDEKSVHKIHSFVSLGDLGAVMPFVLKAYKFNLGLEQKSALCEALESILLRHRLAGTRADLTARLKNVYQSFNARNTSIDPILTLINELKTCDEWWWNYWNNNVIKTALSGNIYNPIAKFLLWKYENYLESKNANGYELTRFEEVKSPELEHISPKTPKDQSEIATGYDEYDNEFNANYLHCLGNLMLISKSQNCSIGNQSFEDKRNSYKNNRLAQQREIFAMTEKDPKWKKEEIQARRDKIISFLMSIL</sequence>
<evidence type="ECO:0000259" key="2">
    <source>
        <dbReference type="Pfam" id="PF07510"/>
    </source>
</evidence>
<protein>
    <submittedName>
        <fullName evidence="3">DUF262 domain-containing protein</fullName>
    </submittedName>
</protein>
<evidence type="ECO:0000259" key="1">
    <source>
        <dbReference type="Pfam" id="PF03235"/>
    </source>
</evidence>
<evidence type="ECO:0000313" key="4">
    <source>
        <dbReference type="Proteomes" id="UP000509784"/>
    </source>
</evidence>
<dbReference type="Pfam" id="PF03235">
    <property type="entry name" value="GmrSD_N"/>
    <property type="match status" value="1"/>
</dbReference>
<name>A0ABD7A860_9PAST</name>
<dbReference type="InterPro" id="IPR004919">
    <property type="entry name" value="GmrSD_N"/>
</dbReference>